<dbReference type="EC" id="5.1.1.7" evidence="3 4"/>
<dbReference type="UniPathway" id="UPA00034">
    <property type="reaction ID" value="UER00025"/>
</dbReference>
<dbReference type="GO" id="GO:0009089">
    <property type="term" value="P:lysine biosynthetic process via diaminopimelate"/>
    <property type="evidence" value="ECO:0007669"/>
    <property type="project" value="UniProtKB-UniRule"/>
</dbReference>
<feature type="binding site" evidence="3">
    <location>
        <begin position="236"/>
        <end position="237"/>
    </location>
    <ligand>
        <name>substrate</name>
    </ligand>
</feature>
<protein>
    <recommendedName>
        <fullName evidence="3 4">Diaminopimelate epimerase</fullName>
        <shortName evidence="3">DAP epimerase</shortName>
        <ecNumber evidence="3 4">5.1.1.7</ecNumber>
    </recommendedName>
    <alternativeName>
        <fullName evidence="3">PLP-independent amino acid racemase</fullName>
    </alternativeName>
</protein>
<comment type="subunit">
    <text evidence="3">Homodimer.</text>
</comment>
<dbReference type="GO" id="GO:0008837">
    <property type="term" value="F:diaminopimelate epimerase activity"/>
    <property type="evidence" value="ECO:0007669"/>
    <property type="project" value="UniProtKB-UniRule"/>
</dbReference>
<dbReference type="EMBL" id="CYHF01000010">
    <property type="protein sequence ID" value="CUA99786.1"/>
    <property type="molecule type" value="Genomic_DNA"/>
</dbReference>
<comment type="function">
    <text evidence="3">Catalyzes the stereoinversion of LL-2,6-diaminopimelate (L,L-DAP) to meso-diaminopimelate (meso-DAP), a precursor of L-lysine and an essential component of the bacterial peptidoglycan.</text>
</comment>
<keyword evidence="3" id="KW-0963">Cytoplasm</keyword>
<feature type="site" description="Could be important to modulate the pK values of the two catalytic cysteine residues" evidence="3">
    <location>
        <position position="236"/>
    </location>
</feature>
<proteinExistence type="inferred from homology"/>
<evidence type="ECO:0000256" key="1">
    <source>
        <dbReference type="ARBA" id="ARBA00010219"/>
    </source>
</evidence>
<dbReference type="InterPro" id="IPR001653">
    <property type="entry name" value="DAP_epimerase_DapF"/>
</dbReference>
<feature type="transmembrane region" description="Helical" evidence="5">
    <location>
        <begin position="12"/>
        <end position="29"/>
    </location>
</feature>
<dbReference type="PANTHER" id="PTHR31689:SF0">
    <property type="entry name" value="DIAMINOPIMELATE EPIMERASE"/>
    <property type="match status" value="1"/>
</dbReference>
<dbReference type="GO" id="GO:0005829">
    <property type="term" value="C:cytosol"/>
    <property type="evidence" value="ECO:0007669"/>
    <property type="project" value="TreeGrafter"/>
</dbReference>
<keyword evidence="5" id="KW-1133">Transmembrane helix</keyword>
<dbReference type="HAMAP" id="MF_00197">
    <property type="entry name" value="DAP_epimerase"/>
    <property type="match status" value="1"/>
</dbReference>
<dbReference type="AlphaFoldDB" id="A0A0K6I9I8"/>
<dbReference type="NCBIfam" id="TIGR00652">
    <property type="entry name" value="DapF"/>
    <property type="match status" value="1"/>
</dbReference>
<comment type="pathway">
    <text evidence="3">Amino-acid biosynthesis; L-lysine biosynthesis via DAP pathway; DL-2,6-diaminopimelate from LL-2,6-diaminopimelate: step 1/1.</text>
</comment>
<dbReference type="STRING" id="339866.GCA_001418255_02662"/>
<gene>
    <name evidence="3" type="primary">dapF</name>
    <name evidence="6" type="ORF">Ga0061069_110102</name>
</gene>
<evidence type="ECO:0000313" key="6">
    <source>
        <dbReference type="EMBL" id="CUA99786.1"/>
    </source>
</evidence>
<keyword evidence="3" id="KW-0028">Amino-acid biosynthesis</keyword>
<name>A0A0K6I9I8_9BURK</name>
<reference evidence="7" key="1">
    <citation type="submission" date="2015-08" db="EMBL/GenBank/DDBJ databases">
        <authorList>
            <person name="Varghese N."/>
        </authorList>
    </citation>
    <scope>NUCLEOTIDE SEQUENCE [LARGE SCALE GENOMIC DNA]</scope>
    <source>
        <strain evidence="7">DSM 18181</strain>
    </source>
</reference>
<feature type="binding site" evidence="3">
    <location>
        <position position="185"/>
    </location>
    <ligand>
        <name>substrate</name>
    </ligand>
</feature>
<comment type="catalytic activity">
    <reaction evidence="3">
        <text>(2S,6S)-2,6-diaminopimelate = meso-2,6-diaminopimelate</text>
        <dbReference type="Rhea" id="RHEA:15393"/>
        <dbReference type="ChEBI" id="CHEBI:57609"/>
        <dbReference type="ChEBI" id="CHEBI:57791"/>
        <dbReference type="EC" id="5.1.1.7"/>
    </reaction>
</comment>
<dbReference type="Proteomes" id="UP000183649">
    <property type="component" value="Unassembled WGS sequence"/>
</dbReference>
<feature type="binding site" evidence="3">
    <location>
        <position position="36"/>
    </location>
    <ligand>
        <name>substrate</name>
    </ligand>
</feature>
<feature type="binding site" evidence="3">
    <location>
        <begin position="246"/>
        <end position="247"/>
    </location>
    <ligand>
        <name>substrate</name>
    </ligand>
</feature>
<evidence type="ECO:0000256" key="2">
    <source>
        <dbReference type="ARBA" id="ARBA00023235"/>
    </source>
</evidence>
<evidence type="ECO:0000256" key="5">
    <source>
        <dbReference type="SAM" id="Phobius"/>
    </source>
</evidence>
<evidence type="ECO:0000256" key="4">
    <source>
        <dbReference type="NCBIfam" id="TIGR00652"/>
    </source>
</evidence>
<feature type="binding site" evidence="3">
    <location>
        <position position="218"/>
    </location>
    <ligand>
        <name>substrate</name>
    </ligand>
</feature>
<dbReference type="PANTHER" id="PTHR31689">
    <property type="entry name" value="DIAMINOPIMELATE EPIMERASE, CHLOROPLASTIC"/>
    <property type="match status" value="1"/>
</dbReference>
<feature type="binding site" evidence="3">
    <location>
        <position position="88"/>
    </location>
    <ligand>
        <name>substrate</name>
    </ligand>
</feature>
<keyword evidence="5" id="KW-0472">Membrane</keyword>
<comment type="caution">
    <text evidence="3">Lacks conserved residue(s) required for the propagation of feature annotation.</text>
</comment>
<keyword evidence="7" id="KW-1185">Reference proteome</keyword>
<sequence>MRAHRTYWGLRSHFYCIVILNGVACMEFFKYQALGNDYLILEPRWFSETIPPAFIRQLCNRRFGVGADGVIIGPWRAPDGAYGLRIFNADGSECEKSGNGLRLFARYLVDVGYATESELRLSLLYTGEIVNVSFLRTEHAIRVDLGSYCFDAIALQASTSQEQLRNYPLEIGGKVFTITGVDVGNPHCVVWVDSLSAELARTWGPRIGTCTLFPQKTNVQFARVLDRRNVQIEIWERGAGYTLASGSSACAVAAVAYDSGLVDAAVTVHMPGGQVQVDLNANHTLALTGPAQRVALGRVSADFGSQMLA</sequence>
<comment type="similarity">
    <text evidence="1 3">Belongs to the diaminopimelate epimerase family.</text>
</comment>
<keyword evidence="5" id="KW-0812">Transmembrane</keyword>
<feature type="binding site" evidence="3">
    <location>
        <begin position="98"/>
        <end position="99"/>
    </location>
    <ligand>
        <name>substrate</name>
    </ligand>
</feature>
<evidence type="ECO:0000256" key="3">
    <source>
        <dbReference type="HAMAP-Rule" id="MF_00197"/>
    </source>
</evidence>
<keyword evidence="3" id="KW-0457">Lysine biosynthesis</keyword>
<dbReference type="Gene3D" id="3.10.310.10">
    <property type="entry name" value="Diaminopimelate Epimerase, Chain A, domain 1"/>
    <property type="match status" value="2"/>
</dbReference>
<dbReference type="Pfam" id="PF01678">
    <property type="entry name" value="DAP_epimerase"/>
    <property type="match status" value="2"/>
</dbReference>
<dbReference type="SUPFAM" id="SSF54506">
    <property type="entry name" value="Diaminopimelate epimerase-like"/>
    <property type="match status" value="2"/>
</dbReference>
<comment type="subcellular location">
    <subcellularLocation>
        <location evidence="3">Cytoplasm</location>
    </subcellularLocation>
</comment>
<keyword evidence="2 3" id="KW-0413">Isomerase</keyword>
<feature type="site" description="Could be important to modulate the pK values of the two catalytic cysteine residues" evidence="3">
    <location>
        <position position="187"/>
    </location>
</feature>
<evidence type="ECO:0000313" key="7">
    <source>
        <dbReference type="Proteomes" id="UP000183649"/>
    </source>
</evidence>
<accession>A0A0K6I9I8</accession>
<organism evidence="6 7">
    <name type="scientific">Thiomonas bhubaneswarensis</name>
    <dbReference type="NCBI Taxonomy" id="339866"/>
    <lineage>
        <taxon>Bacteria</taxon>
        <taxon>Pseudomonadati</taxon>
        <taxon>Pseudomonadota</taxon>
        <taxon>Betaproteobacteria</taxon>
        <taxon>Burkholderiales</taxon>
        <taxon>Thiomonas</taxon>
    </lineage>
</organism>
<dbReference type="OrthoDB" id="9805408at2"/>